<gene>
    <name evidence="2" type="ORF">EH165_02870</name>
</gene>
<protein>
    <submittedName>
        <fullName evidence="2">MmcQ/YjbR family DNA-binding protein</fullName>
    </submittedName>
</protein>
<proteinExistence type="predicted"/>
<dbReference type="InterPro" id="IPR058532">
    <property type="entry name" value="YjbR/MT2646/Rv2570-like"/>
</dbReference>
<dbReference type="Proteomes" id="UP000268084">
    <property type="component" value="Chromosome"/>
</dbReference>
<sequence>MCWCAKSGDTQRDSSHNPTLTGTRDWTDAWRGSACPWTSRRARDEGPTRHGNFLSPCAPSGLGEASIPGWVGYLSPIRDNVRSMWTEADRDNCFRRVTGLVAHLPQTESGRWHSHFKVSVAGKRFASVLVDHHGDGRLALTCKAAPGEQQALVEADPARYFVPAYDGAHGWVGALLDPETDPDWDEISALLVQGWREAAPVTLVRTLDASS</sequence>
<evidence type="ECO:0000256" key="1">
    <source>
        <dbReference type="SAM" id="MobiDB-lite"/>
    </source>
</evidence>
<dbReference type="InterPro" id="IPR038056">
    <property type="entry name" value="YjbR-like_sf"/>
</dbReference>
<dbReference type="KEGG" id="nak:EH165_02870"/>
<reference evidence="2 3" key="1">
    <citation type="submission" date="2018-11" db="EMBL/GenBank/DDBJ databases">
        <authorList>
            <person name="Da X."/>
        </authorList>
    </citation>
    <scope>NUCLEOTIDE SEQUENCE [LARGE SCALE GENOMIC DNA]</scope>
    <source>
        <strain evidence="2 3">S14-144</strain>
    </source>
</reference>
<feature type="region of interest" description="Disordered" evidence="1">
    <location>
        <begin position="1"/>
        <end position="23"/>
    </location>
</feature>
<evidence type="ECO:0000313" key="2">
    <source>
        <dbReference type="EMBL" id="AZI57259.1"/>
    </source>
</evidence>
<dbReference type="Pfam" id="PF04237">
    <property type="entry name" value="YjbR"/>
    <property type="match status" value="1"/>
</dbReference>
<dbReference type="AlphaFoldDB" id="A0A3G8ZIS4"/>
<accession>A0A3G8ZIS4</accession>
<dbReference type="GO" id="GO:0003677">
    <property type="term" value="F:DNA binding"/>
    <property type="evidence" value="ECO:0007669"/>
    <property type="project" value="UniProtKB-KW"/>
</dbReference>
<dbReference type="Gene3D" id="3.90.1150.30">
    <property type="match status" value="1"/>
</dbReference>
<keyword evidence="2" id="KW-0238">DNA-binding</keyword>
<evidence type="ECO:0000313" key="3">
    <source>
        <dbReference type="Proteomes" id="UP000268084"/>
    </source>
</evidence>
<keyword evidence="3" id="KW-1185">Reference proteome</keyword>
<name>A0A3G8ZIS4_9ACTN</name>
<dbReference type="EMBL" id="CP034170">
    <property type="protein sequence ID" value="AZI57259.1"/>
    <property type="molecule type" value="Genomic_DNA"/>
</dbReference>
<dbReference type="OrthoDB" id="8479417at2"/>
<reference evidence="2 3" key="2">
    <citation type="submission" date="2018-12" db="EMBL/GenBank/DDBJ databases">
        <title>Nakamurella antarcticus sp. nov., isolated from Antarctica South Shetland Islands soil.</title>
        <authorList>
            <person name="Peng F."/>
        </authorList>
    </citation>
    <scope>NUCLEOTIDE SEQUENCE [LARGE SCALE GENOMIC DNA]</scope>
    <source>
        <strain evidence="2 3">S14-144</strain>
    </source>
</reference>
<dbReference type="SUPFAM" id="SSF142906">
    <property type="entry name" value="YjbR-like"/>
    <property type="match status" value="1"/>
</dbReference>
<organism evidence="2 3">
    <name type="scientific">Nakamurella antarctica</name>
    <dbReference type="NCBI Taxonomy" id="1902245"/>
    <lineage>
        <taxon>Bacteria</taxon>
        <taxon>Bacillati</taxon>
        <taxon>Actinomycetota</taxon>
        <taxon>Actinomycetes</taxon>
        <taxon>Nakamurellales</taxon>
        <taxon>Nakamurellaceae</taxon>
        <taxon>Nakamurella</taxon>
    </lineage>
</organism>